<dbReference type="HOGENOM" id="CLU_2927478_0_0_1"/>
<evidence type="ECO:0000256" key="1">
    <source>
        <dbReference type="SAM" id="SignalP"/>
    </source>
</evidence>
<evidence type="ECO:0000313" key="3">
    <source>
        <dbReference type="Proteomes" id="UP000011713"/>
    </source>
</evidence>
<dbReference type="EnsemblProtists" id="HpaT810181">
    <property type="protein sequence ID" value="HpaP810181"/>
    <property type="gene ID" value="HpaG810181"/>
</dbReference>
<proteinExistence type="predicted"/>
<dbReference type="VEuPathDB" id="FungiDB:HpaG810181"/>
<dbReference type="EMBL" id="JH597939">
    <property type="status" value="NOT_ANNOTATED_CDS"/>
    <property type="molecule type" value="Genomic_DNA"/>
</dbReference>
<feature type="chain" id="PRO_5009704548" description="RxLR effector candidate protein" evidence="1">
    <location>
        <begin position="30"/>
        <end position="61"/>
    </location>
</feature>
<reference evidence="3" key="1">
    <citation type="journal article" date="2010" name="Science">
        <title>Signatures of adaptation to obligate biotrophy in the Hyaloperonospora arabidopsidis genome.</title>
        <authorList>
            <person name="Baxter L."/>
            <person name="Tripathy S."/>
            <person name="Ishaque N."/>
            <person name="Boot N."/>
            <person name="Cabral A."/>
            <person name="Kemen E."/>
            <person name="Thines M."/>
            <person name="Ah-Fong A."/>
            <person name="Anderson R."/>
            <person name="Badejoko W."/>
            <person name="Bittner-Eddy P."/>
            <person name="Boore J.L."/>
            <person name="Chibucos M.C."/>
            <person name="Coates M."/>
            <person name="Dehal P."/>
            <person name="Delehaunty K."/>
            <person name="Dong S."/>
            <person name="Downton P."/>
            <person name="Dumas B."/>
            <person name="Fabro G."/>
            <person name="Fronick C."/>
            <person name="Fuerstenberg S.I."/>
            <person name="Fulton L."/>
            <person name="Gaulin E."/>
            <person name="Govers F."/>
            <person name="Hughes L."/>
            <person name="Humphray S."/>
            <person name="Jiang R.H."/>
            <person name="Judelson H."/>
            <person name="Kamoun S."/>
            <person name="Kyung K."/>
            <person name="Meijer H."/>
            <person name="Minx P."/>
            <person name="Morris P."/>
            <person name="Nelson J."/>
            <person name="Phuntumart V."/>
            <person name="Qutob D."/>
            <person name="Rehmany A."/>
            <person name="Rougon-Cardoso A."/>
            <person name="Ryden P."/>
            <person name="Torto-Alalibo T."/>
            <person name="Studholme D."/>
            <person name="Wang Y."/>
            <person name="Win J."/>
            <person name="Wood J."/>
            <person name="Clifton S.W."/>
            <person name="Rogers J."/>
            <person name="Van den Ackerveken G."/>
            <person name="Jones J.D."/>
            <person name="McDowell J.M."/>
            <person name="Beynon J."/>
            <person name="Tyler B.M."/>
        </authorList>
    </citation>
    <scope>NUCLEOTIDE SEQUENCE [LARGE SCALE GENOMIC DNA]</scope>
    <source>
        <strain evidence="3">Emoy2</strain>
    </source>
</reference>
<dbReference type="AlphaFoldDB" id="M4BUJ3"/>
<name>M4BUJ3_HYAAE</name>
<feature type="signal peptide" evidence="1">
    <location>
        <begin position="1"/>
        <end position="29"/>
    </location>
</feature>
<dbReference type="EnsemblProtists" id="HpaT810182">
    <property type="protein sequence ID" value="HpaP810182"/>
    <property type="gene ID" value="HpaG810182"/>
</dbReference>
<protein>
    <recommendedName>
        <fullName evidence="4">RxLR effector candidate protein</fullName>
    </recommendedName>
</protein>
<evidence type="ECO:0008006" key="4">
    <source>
        <dbReference type="Google" id="ProtNLM"/>
    </source>
</evidence>
<dbReference type="InParanoid" id="M4BUJ3"/>
<accession>M4BUJ3</accession>
<sequence length="61" mass="7100">MTHATFNEFLFSLPFWLDLLTFLLLSIHSKQPLLIGQYMCKIYLFGIPYNTIPSSLNEKSC</sequence>
<keyword evidence="3" id="KW-1185">Reference proteome</keyword>
<keyword evidence="1" id="KW-0732">Signal</keyword>
<reference evidence="2" key="2">
    <citation type="submission" date="2015-06" db="UniProtKB">
        <authorList>
            <consortium name="EnsemblProtists"/>
        </authorList>
    </citation>
    <scope>IDENTIFICATION</scope>
    <source>
        <strain evidence="2">Emoy2</strain>
    </source>
</reference>
<evidence type="ECO:0000313" key="2">
    <source>
        <dbReference type="EnsemblProtists" id="HpaP810181"/>
    </source>
</evidence>
<organism evidence="2 3">
    <name type="scientific">Hyaloperonospora arabidopsidis (strain Emoy2)</name>
    <name type="common">Downy mildew agent</name>
    <name type="synonym">Peronospora arabidopsidis</name>
    <dbReference type="NCBI Taxonomy" id="559515"/>
    <lineage>
        <taxon>Eukaryota</taxon>
        <taxon>Sar</taxon>
        <taxon>Stramenopiles</taxon>
        <taxon>Oomycota</taxon>
        <taxon>Peronosporomycetes</taxon>
        <taxon>Peronosporales</taxon>
        <taxon>Peronosporaceae</taxon>
        <taxon>Hyaloperonospora</taxon>
    </lineage>
</organism>
<dbReference type="Proteomes" id="UP000011713">
    <property type="component" value="Unassembled WGS sequence"/>
</dbReference>